<name>X1VTX2_9ZZZZ</name>
<keyword evidence="1" id="KW-1133">Transmembrane helix</keyword>
<keyword evidence="1" id="KW-0472">Membrane</keyword>
<accession>X1VTX2</accession>
<reference evidence="2" key="1">
    <citation type="journal article" date="2014" name="Front. Microbiol.">
        <title>High frequency of phylogenetically diverse reductive dehalogenase-homologous genes in deep subseafloor sedimentary metagenomes.</title>
        <authorList>
            <person name="Kawai M."/>
            <person name="Futagami T."/>
            <person name="Toyoda A."/>
            <person name="Takaki Y."/>
            <person name="Nishi S."/>
            <person name="Hori S."/>
            <person name="Arai W."/>
            <person name="Tsubouchi T."/>
            <person name="Morono Y."/>
            <person name="Uchiyama I."/>
            <person name="Ito T."/>
            <person name="Fujiyama A."/>
            <person name="Inagaki F."/>
            <person name="Takami H."/>
        </authorList>
    </citation>
    <scope>NUCLEOTIDE SEQUENCE</scope>
    <source>
        <strain evidence="2">Expedition CK06-06</strain>
    </source>
</reference>
<dbReference type="AlphaFoldDB" id="X1VTX2"/>
<evidence type="ECO:0000256" key="1">
    <source>
        <dbReference type="SAM" id="Phobius"/>
    </source>
</evidence>
<dbReference type="EMBL" id="BARW01037431">
    <property type="protein sequence ID" value="GAJ24522.1"/>
    <property type="molecule type" value="Genomic_DNA"/>
</dbReference>
<organism evidence="2">
    <name type="scientific">marine sediment metagenome</name>
    <dbReference type="NCBI Taxonomy" id="412755"/>
    <lineage>
        <taxon>unclassified sequences</taxon>
        <taxon>metagenomes</taxon>
        <taxon>ecological metagenomes</taxon>
    </lineage>
</organism>
<feature type="transmembrane region" description="Helical" evidence="1">
    <location>
        <begin position="45"/>
        <end position="73"/>
    </location>
</feature>
<feature type="transmembrane region" description="Helical" evidence="1">
    <location>
        <begin position="15"/>
        <end position="33"/>
    </location>
</feature>
<gene>
    <name evidence="2" type="ORF">S12H4_57789</name>
</gene>
<feature type="transmembrane region" description="Helical" evidence="1">
    <location>
        <begin position="85"/>
        <end position="104"/>
    </location>
</feature>
<feature type="non-terminal residue" evidence="2">
    <location>
        <position position="105"/>
    </location>
</feature>
<keyword evidence="1" id="KW-0812">Transmembrane</keyword>
<protein>
    <submittedName>
        <fullName evidence="2">Uncharacterized protein</fullName>
    </submittedName>
</protein>
<proteinExistence type="predicted"/>
<evidence type="ECO:0000313" key="2">
    <source>
        <dbReference type="EMBL" id="GAJ24522.1"/>
    </source>
</evidence>
<sequence>MAALSGILSGAHSRLRTALVVVAIVAASAVTGLMEQGWSSRLAVLLAGGFGLVLLLQAPALGLVALAALSFTLPLEIGTGSAVSMTPPVLLIPAITAVWLGGWAQ</sequence>
<comment type="caution">
    <text evidence="2">The sequence shown here is derived from an EMBL/GenBank/DDBJ whole genome shotgun (WGS) entry which is preliminary data.</text>
</comment>